<feature type="transmembrane region" description="Helical" evidence="1">
    <location>
        <begin position="665"/>
        <end position="686"/>
    </location>
</feature>
<keyword evidence="1" id="KW-1133">Transmembrane helix</keyword>
<keyword evidence="1" id="KW-0472">Membrane</keyword>
<dbReference type="EMBL" id="JAUDCG010000015">
    <property type="protein sequence ID" value="MDM8156924.1"/>
    <property type="molecule type" value="Genomic_DNA"/>
</dbReference>
<keyword evidence="1" id="KW-0812">Transmembrane</keyword>
<evidence type="ECO:0000313" key="2">
    <source>
        <dbReference type="EMBL" id="MDM8156924.1"/>
    </source>
</evidence>
<feature type="transmembrane region" description="Helical" evidence="1">
    <location>
        <begin position="591"/>
        <end position="618"/>
    </location>
</feature>
<organism evidence="2 3">
    <name type="scientific">Amedibacillus dolichus</name>
    <dbReference type="NCBI Taxonomy" id="31971"/>
    <lineage>
        <taxon>Bacteria</taxon>
        <taxon>Bacillati</taxon>
        <taxon>Bacillota</taxon>
        <taxon>Erysipelotrichia</taxon>
        <taxon>Erysipelotrichales</taxon>
        <taxon>Erysipelotrichaceae</taxon>
        <taxon>Amedibacillus</taxon>
    </lineage>
</organism>
<name>A0ABT7UBF4_9FIRM</name>
<reference evidence="2" key="1">
    <citation type="submission" date="2023-06" db="EMBL/GenBank/DDBJ databases">
        <title>Identification and characterization of horizontal gene transfer across gut microbiota members of farm animals based on homology search.</title>
        <authorList>
            <person name="Schwarzerova J."/>
            <person name="Nykrynova M."/>
            <person name="Jureckova K."/>
            <person name="Cejkova D."/>
            <person name="Rychlik I."/>
        </authorList>
    </citation>
    <scope>NUCLEOTIDE SEQUENCE</scope>
    <source>
        <strain evidence="2">ET39</strain>
    </source>
</reference>
<gene>
    <name evidence="2" type="ORF">QUV96_04645</name>
</gene>
<dbReference type="Proteomes" id="UP001529340">
    <property type="component" value="Unassembled WGS sequence"/>
</dbReference>
<sequence length="704" mass="80047">MGRGTVKKHMRGTKGLTMAFAIFLACLLFYRSYDSYNRIHSASIFNLFNGLSDTRITYDLVLEHTDVQAGPVSWAEQKELFEAVGAFVEEQQIQLVVTDTVMDPQGNYILNDYIQTNENDWIYERLRMTGGERLDLAGDQSGYLSSDPDDPAAVGTFSSYDHRYFRQQAETLRLHGLKELTGTENDSLLIFVDSAENGQKLQNFIDAHHSDIARMQEVIVGGGTQDDIAQIYQGTEILLAAISGCAVLVLLFLYQMIKMKKEILIRKMHGQSAGRILSALCVNTLLSAYVCFALTLWLLWSWVIPADDSFYIDLQRDLIAFLGWAAVTMVLLAVLFYGIIRFTTQVKELKSEPSYAFLNFANRLLKLCLSVWMLVPFVTSLNSLVPAIQKYGYLRNQEEMLSKMVGFSFFHGRKEELQQLYADTLYFDMTDYAMGCDFASMLKTGMPMPETDFVPQPRLLVNQTYLNAFHYTFTATDGTHIDPDDLVAKTYLVPSSRSGEWTFDDGEVIEVQTTGTHINLEPTQALYQIEDPILVVYDRYDTMMVNPAALYFYDHSYEQANVLVDAITEDTYRLHAVTGRINRAYDECETIFLNAGSTFLICFLLYALFDLQFCLLRLSVRKKELALQYLHGKTRRERYGRLWGEQAVLYAAIALIAHLQAVPAALWLKFIVLLCVFDSLLMLWLIHRLQRQGAASMLKGGEIG</sequence>
<accession>A0ABT7UBF4</accession>
<dbReference type="RefSeq" id="WP_289607389.1">
    <property type="nucleotide sequence ID" value="NZ_JAUDCG010000015.1"/>
</dbReference>
<proteinExistence type="predicted"/>
<dbReference type="PROSITE" id="PS51257">
    <property type="entry name" value="PROKAR_LIPOPROTEIN"/>
    <property type="match status" value="1"/>
</dbReference>
<feature type="transmembrane region" description="Helical" evidence="1">
    <location>
        <begin position="237"/>
        <end position="257"/>
    </location>
</feature>
<keyword evidence="3" id="KW-1185">Reference proteome</keyword>
<comment type="caution">
    <text evidence="2">The sequence shown here is derived from an EMBL/GenBank/DDBJ whole genome shotgun (WGS) entry which is preliminary data.</text>
</comment>
<evidence type="ECO:0008006" key="4">
    <source>
        <dbReference type="Google" id="ProtNLM"/>
    </source>
</evidence>
<evidence type="ECO:0000313" key="3">
    <source>
        <dbReference type="Proteomes" id="UP001529340"/>
    </source>
</evidence>
<reference evidence="2" key="2">
    <citation type="submission" date="2023-06" db="EMBL/GenBank/DDBJ databases">
        <authorList>
            <person name="Zeman M."/>
            <person name="Kubasova T."/>
            <person name="Jahodarova E."/>
            <person name="Nykrynova M."/>
            <person name="Rychlik I."/>
        </authorList>
    </citation>
    <scope>NUCLEOTIDE SEQUENCE</scope>
    <source>
        <strain evidence="2">ET39</strain>
    </source>
</reference>
<evidence type="ECO:0000256" key="1">
    <source>
        <dbReference type="SAM" id="Phobius"/>
    </source>
</evidence>
<protein>
    <recommendedName>
        <fullName evidence="4">DUF1430 domain-containing protein</fullName>
    </recommendedName>
</protein>
<feature type="transmembrane region" description="Helical" evidence="1">
    <location>
        <begin position="12"/>
        <end position="30"/>
    </location>
</feature>
<feature type="transmembrane region" description="Helical" evidence="1">
    <location>
        <begin position="319"/>
        <end position="343"/>
    </location>
</feature>
<feature type="transmembrane region" description="Helical" evidence="1">
    <location>
        <begin position="277"/>
        <end position="299"/>
    </location>
</feature>